<gene>
    <name evidence="2" type="primary">ssd</name>
    <name evidence="2" type="ORF">ACFSYJ_20735</name>
</gene>
<feature type="domain" description="Rv3660c-like CheY-like N-terminal" evidence="1">
    <location>
        <begin position="10"/>
        <end position="113"/>
    </location>
</feature>
<dbReference type="Pfam" id="PF26563">
    <property type="entry name" value="Rv3660c_N"/>
    <property type="match status" value="1"/>
</dbReference>
<evidence type="ECO:0000259" key="1">
    <source>
        <dbReference type="Pfam" id="PF26563"/>
    </source>
</evidence>
<comment type="caution">
    <text evidence="2">The sequence shown here is derived from an EMBL/GenBank/DDBJ whole genome shotgun (WGS) entry which is preliminary data.</text>
</comment>
<dbReference type="NCBIfam" id="TIGR03815">
    <property type="entry name" value="CpaE_hom_Actino"/>
    <property type="match status" value="1"/>
</dbReference>
<dbReference type="Gene3D" id="3.40.50.300">
    <property type="entry name" value="P-loop containing nucleotide triphosphate hydrolases"/>
    <property type="match status" value="1"/>
</dbReference>
<name>A0ABW5GJM7_9PSEU</name>
<accession>A0ABW5GJM7</accession>
<evidence type="ECO:0000313" key="2">
    <source>
        <dbReference type="EMBL" id="MFD2461045.1"/>
    </source>
</evidence>
<dbReference type="PANTHER" id="PTHR43384:SF11">
    <property type="entry name" value="SEPTUM SITE DETERMINING PROTEIN"/>
    <property type="match status" value="1"/>
</dbReference>
<organism evidence="2 3">
    <name type="scientific">Amycolatopsis samaneae</name>
    <dbReference type="NCBI Taxonomy" id="664691"/>
    <lineage>
        <taxon>Bacteria</taxon>
        <taxon>Bacillati</taxon>
        <taxon>Actinomycetota</taxon>
        <taxon>Actinomycetes</taxon>
        <taxon>Pseudonocardiales</taxon>
        <taxon>Pseudonocardiaceae</taxon>
        <taxon>Amycolatopsis</taxon>
    </lineage>
</organism>
<dbReference type="RefSeq" id="WP_345406636.1">
    <property type="nucleotide sequence ID" value="NZ_BAABHG010000020.1"/>
</dbReference>
<reference evidence="3" key="1">
    <citation type="journal article" date="2019" name="Int. J. Syst. Evol. Microbiol.">
        <title>The Global Catalogue of Microorganisms (GCM) 10K type strain sequencing project: providing services to taxonomists for standard genome sequencing and annotation.</title>
        <authorList>
            <consortium name="The Broad Institute Genomics Platform"/>
            <consortium name="The Broad Institute Genome Sequencing Center for Infectious Disease"/>
            <person name="Wu L."/>
            <person name="Ma J."/>
        </authorList>
    </citation>
    <scope>NUCLEOTIDE SEQUENCE [LARGE SCALE GENOMIC DNA]</scope>
    <source>
        <strain evidence="3">CGMCC 4.7643</strain>
    </source>
</reference>
<proteinExistence type="predicted"/>
<dbReference type="InterPro" id="IPR050625">
    <property type="entry name" value="ParA/MinD_ATPase"/>
</dbReference>
<dbReference type="SUPFAM" id="SSF52540">
    <property type="entry name" value="P-loop containing nucleoside triphosphate hydrolases"/>
    <property type="match status" value="1"/>
</dbReference>
<dbReference type="InterPro" id="IPR022521">
    <property type="entry name" value="Rv3660c"/>
</dbReference>
<dbReference type="PANTHER" id="PTHR43384">
    <property type="entry name" value="SEPTUM SITE-DETERMINING PROTEIN MIND HOMOLOG, CHLOROPLASTIC-RELATED"/>
    <property type="match status" value="1"/>
</dbReference>
<evidence type="ECO:0000313" key="3">
    <source>
        <dbReference type="Proteomes" id="UP001597419"/>
    </source>
</evidence>
<protein>
    <submittedName>
        <fullName evidence="2">Septum site-determining protein Ssd</fullName>
    </submittedName>
</protein>
<sequence length="357" mass="36582">MTEVRPLVVAMDETVLEEILRVAAVAGCEPECAPDLAAARARWARAPLVVLDEAAVRAGPELSRRGGVVLICKGAPEGEAWRHAYNSGAGRIIALPDEEAALAEAFADVLDGPADRAGRVIGVIGGSGGAGASVLAGAVALAADEDPAGALLVDCDPLGGGVDLLLGLEKAEGRRWPEVRLTGRVSLPALIVDLPQHRHGGRGLPVLSCGREGPGPSAEALDAVVAAGKRAGRTVVCDLPRGFGEQEAAVVADADLVVLVVPVESRACMAAKQVMRRLSAYTDRIGIVACGRSPVGFTAQETAALLGPPLLAAMAPERGLAVSVENGEFRPRHRGPLAKAAEAVLTAARPESGARQR</sequence>
<keyword evidence="3" id="KW-1185">Reference proteome</keyword>
<dbReference type="EMBL" id="JBHUKU010000009">
    <property type="protein sequence ID" value="MFD2461045.1"/>
    <property type="molecule type" value="Genomic_DNA"/>
</dbReference>
<dbReference type="InterPro" id="IPR059050">
    <property type="entry name" value="Rv3660c_N"/>
</dbReference>
<dbReference type="InterPro" id="IPR027417">
    <property type="entry name" value="P-loop_NTPase"/>
</dbReference>
<dbReference type="Proteomes" id="UP001597419">
    <property type="component" value="Unassembled WGS sequence"/>
</dbReference>